<dbReference type="InterPro" id="IPR036291">
    <property type="entry name" value="NAD(P)-bd_dom_sf"/>
</dbReference>
<dbReference type="Proteomes" id="UP000192775">
    <property type="component" value="Chromosome"/>
</dbReference>
<name>A0A1X9LXM0_9MICO</name>
<reference evidence="3 4" key="1">
    <citation type="submission" date="2017-04" db="EMBL/GenBank/DDBJ databases">
        <authorList>
            <person name="Afonso C.L."/>
            <person name="Miller P.J."/>
            <person name="Scott M.A."/>
            <person name="Spackman E."/>
            <person name="Goraichik I."/>
            <person name="Dimitrov K.M."/>
            <person name="Suarez D.L."/>
            <person name="Swayne D.E."/>
        </authorList>
    </citation>
    <scope>NUCLEOTIDE SEQUENCE [LARGE SCALE GENOMIC DNA]</scope>
    <source>
        <strain evidence="4">XA(T)</strain>
    </source>
</reference>
<proteinExistence type="predicted"/>
<gene>
    <name evidence="3" type="ORF">B5808_17420</name>
</gene>
<dbReference type="CDD" id="cd05300">
    <property type="entry name" value="2-Hacid_dh_1"/>
    <property type="match status" value="1"/>
</dbReference>
<protein>
    <submittedName>
        <fullName evidence="3">D-2-hydroxyacid dehydrogenase</fullName>
    </submittedName>
</protein>
<keyword evidence="1" id="KW-0560">Oxidoreductase</keyword>
<dbReference type="InterPro" id="IPR029753">
    <property type="entry name" value="D-isomer_DH_CS"/>
</dbReference>
<dbReference type="GO" id="GO:0016616">
    <property type="term" value="F:oxidoreductase activity, acting on the CH-OH group of donors, NAD or NADP as acceptor"/>
    <property type="evidence" value="ECO:0007669"/>
    <property type="project" value="UniProtKB-ARBA"/>
</dbReference>
<dbReference type="GO" id="GO:0051287">
    <property type="term" value="F:NAD binding"/>
    <property type="evidence" value="ECO:0007669"/>
    <property type="project" value="InterPro"/>
</dbReference>
<keyword evidence="2" id="KW-0520">NAD</keyword>
<dbReference type="PROSITE" id="PS00671">
    <property type="entry name" value="D_2_HYDROXYACID_DH_3"/>
    <property type="match status" value="1"/>
</dbReference>
<sequence length="343" mass="36476">MTEPLTILISTYLEPELVAEIAAASPGDTVLYEPELMPTPRYVSDHGGAAPELDDAAVERWLGMLRRADVAFDFDWRDPAALPTTAPRLKWVQATSAGIGGFMARTGLDRSGIVATTAGGVHAVPLAEFALTGALYFVKGVPHLRAQQEAHRWERYTTRQLAGLDVTVVGVGGMGSNVVTVFDALGAHVTAVGRPGGSYALAPSVRLADTDGLRDVLPGTDVLVLCTALTPATEGLIGRDELALLPEGAVLVNISRGQVVDEEALIEALTEGHLLGAALDVVAQEPLPADSPLWDLDNVLLSPHSASTVASENRTLTELFIENLRRFRAGEPLKNLYDSERGY</sequence>
<evidence type="ECO:0000256" key="2">
    <source>
        <dbReference type="ARBA" id="ARBA00023027"/>
    </source>
</evidence>
<evidence type="ECO:0000313" key="4">
    <source>
        <dbReference type="Proteomes" id="UP000192775"/>
    </source>
</evidence>
<dbReference type="EMBL" id="CP020715">
    <property type="protein sequence ID" value="ARJ06800.1"/>
    <property type="molecule type" value="Genomic_DNA"/>
</dbReference>
<dbReference type="RefSeq" id="WP_085020938.1">
    <property type="nucleotide sequence ID" value="NZ_BMHD01000001.1"/>
</dbReference>
<dbReference type="Gene3D" id="3.40.50.720">
    <property type="entry name" value="NAD(P)-binding Rossmann-like Domain"/>
    <property type="match status" value="2"/>
</dbReference>
<accession>A0A1X9LXM0</accession>
<dbReference type="InterPro" id="IPR006140">
    <property type="entry name" value="D-isomer_DH_NAD-bd"/>
</dbReference>
<organism evidence="3 4">
    <name type="scientific">Cnuibacter physcomitrellae</name>
    <dbReference type="NCBI Taxonomy" id="1619308"/>
    <lineage>
        <taxon>Bacteria</taxon>
        <taxon>Bacillati</taxon>
        <taxon>Actinomycetota</taxon>
        <taxon>Actinomycetes</taxon>
        <taxon>Micrococcales</taxon>
        <taxon>Microbacteriaceae</taxon>
        <taxon>Cnuibacter</taxon>
    </lineage>
</organism>
<dbReference type="AlphaFoldDB" id="A0A1X9LXM0"/>
<evidence type="ECO:0000256" key="1">
    <source>
        <dbReference type="ARBA" id="ARBA00023002"/>
    </source>
</evidence>
<evidence type="ECO:0000313" key="3">
    <source>
        <dbReference type="EMBL" id="ARJ06800.1"/>
    </source>
</evidence>
<dbReference type="PANTHER" id="PTHR43333:SF1">
    <property type="entry name" value="D-ISOMER SPECIFIC 2-HYDROXYACID DEHYDROGENASE NAD-BINDING DOMAIN-CONTAINING PROTEIN"/>
    <property type="match status" value="1"/>
</dbReference>
<dbReference type="SUPFAM" id="SSF52283">
    <property type="entry name" value="Formate/glycerate dehydrogenase catalytic domain-like"/>
    <property type="match status" value="1"/>
</dbReference>
<dbReference type="KEGG" id="cphy:B5808_17420"/>
<dbReference type="Pfam" id="PF02826">
    <property type="entry name" value="2-Hacid_dh_C"/>
    <property type="match status" value="1"/>
</dbReference>
<dbReference type="PANTHER" id="PTHR43333">
    <property type="entry name" value="2-HACID_DH_C DOMAIN-CONTAINING PROTEIN"/>
    <property type="match status" value="1"/>
</dbReference>
<dbReference type="STRING" id="1619308.B5808_17420"/>
<dbReference type="SUPFAM" id="SSF51735">
    <property type="entry name" value="NAD(P)-binding Rossmann-fold domains"/>
    <property type="match status" value="1"/>
</dbReference>
<keyword evidence="4" id="KW-1185">Reference proteome</keyword>